<dbReference type="PRINTS" id="PR01228">
    <property type="entry name" value="EGGSHELL"/>
</dbReference>
<feature type="domain" description="DNA/RNA-binding protein Alba-like" evidence="5">
    <location>
        <begin position="20"/>
        <end position="82"/>
    </location>
</feature>
<feature type="compositionally biased region" description="Gly residues" evidence="4">
    <location>
        <begin position="301"/>
        <end position="312"/>
    </location>
</feature>
<feature type="compositionally biased region" description="Gly residues" evidence="4">
    <location>
        <begin position="327"/>
        <end position="345"/>
    </location>
</feature>
<comment type="caution">
    <text evidence="6">The sequence shown here is derived from an EMBL/GenBank/DDBJ whole genome shotgun (WGS) entry which is preliminary data.</text>
</comment>
<dbReference type="InterPro" id="IPR036882">
    <property type="entry name" value="Alba-like_dom_sf"/>
</dbReference>
<gene>
    <name evidence="6" type="ORF">WJX72_000280</name>
</gene>
<accession>A0AAW1Q6B1</accession>
<feature type="compositionally biased region" description="Gly residues" evidence="4">
    <location>
        <begin position="224"/>
        <end position="234"/>
    </location>
</feature>
<reference evidence="6 7" key="1">
    <citation type="journal article" date="2024" name="Nat. Commun.">
        <title>Phylogenomics reveals the evolutionary origins of lichenization in chlorophyte algae.</title>
        <authorList>
            <person name="Puginier C."/>
            <person name="Libourel C."/>
            <person name="Otte J."/>
            <person name="Skaloud P."/>
            <person name="Haon M."/>
            <person name="Grisel S."/>
            <person name="Petersen M."/>
            <person name="Berrin J.G."/>
            <person name="Delaux P.M."/>
            <person name="Dal Grande F."/>
            <person name="Keller J."/>
        </authorList>
    </citation>
    <scope>NUCLEOTIDE SEQUENCE [LARGE SCALE GENOMIC DNA]</scope>
    <source>
        <strain evidence="6 7">SAG 2043</strain>
    </source>
</reference>
<evidence type="ECO:0000256" key="3">
    <source>
        <dbReference type="ARBA" id="ARBA00023242"/>
    </source>
</evidence>
<feature type="compositionally biased region" description="Gly residues" evidence="4">
    <location>
        <begin position="160"/>
        <end position="179"/>
    </location>
</feature>
<dbReference type="Gene3D" id="3.30.110.20">
    <property type="entry name" value="Alba-like domain"/>
    <property type="match status" value="1"/>
</dbReference>
<evidence type="ECO:0000313" key="6">
    <source>
        <dbReference type="EMBL" id="KAK9816442.1"/>
    </source>
</evidence>
<evidence type="ECO:0000313" key="7">
    <source>
        <dbReference type="Proteomes" id="UP001489004"/>
    </source>
</evidence>
<dbReference type="GO" id="GO:0003723">
    <property type="term" value="F:RNA binding"/>
    <property type="evidence" value="ECO:0007669"/>
    <property type="project" value="TreeGrafter"/>
</dbReference>
<dbReference type="AlphaFoldDB" id="A0AAW1Q6B1"/>
<dbReference type="InterPro" id="IPR002775">
    <property type="entry name" value="DNA/RNA-bd_Alba-like"/>
</dbReference>
<comment type="similarity">
    <text evidence="2">Belongs to the histone-like Alba family.</text>
</comment>
<name>A0AAW1Q6B1_9CHLO</name>
<dbReference type="InterPro" id="IPR051958">
    <property type="entry name" value="Alba-like_NAB"/>
</dbReference>
<feature type="region of interest" description="Disordered" evidence="4">
    <location>
        <begin position="140"/>
        <end position="234"/>
    </location>
</feature>
<dbReference type="PANTHER" id="PTHR13516:SF4">
    <property type="entry name" value="FI09323P"/>
    <property type="match status" value="1"/>
</dbReference>
<organism evidence="6 7">
    <name type="scientific">[Myrmecia] bisecta</name>
    <dbReference type="NCBI Taxonomy" id="41462"/>
    <lineage>
        <taxon>Eukaryota</taxon>
        <taxon>Viridiplantae</taxon>
        <taxon>Chlorophyta</taxon>
        <taxon>core chlorophytes</taxon>
        <taxon>Trebouxiophyceae</taxon>
        <taxon>Trebouxiales</taxon>
        <taxon>Trebouxiaceae</taxon>
        <taxon>Myrmecia</taxon>
    </lineage>
</organism>
<sequence length="354" mass="36267">MDRYVRVEQRKNEQSSIQENEVRIMAAGKMRNYITYATALVTEKGHTSVVLKAMGRAINKTVTVAEIIKRRIPGLHQNTAIGSVDITDTWEPLEEGLNRLETTRHVSVITITLSSLPLDTSLPGYQAPLPDDQVKPLQEGALERRPRPAARGGSSDIGEGDGNGGNGGGAGGRGGGRAGMRGRGRAGRGNGRGRGRGGPFPAAPQGAAGYAPDGNLPHPQAAQPGGGRGYGGGYGPNQMAANMGGLNLGGSGGGQPQMHGQQQMHMQAQGMGGYGYQQGGGQGFQGSPSPQGFPKPSGPSQMGGQGGYGGMATGFSNQGFSNQGGYNNMGGGQGQGGFGNGGRQPRGGPMQRMG</sequence>
<dbReference type="EMBL" id="JALJOR010000005">
    <property type="protein sequence ID" value="KAK9816442.1"/>
    <property type="molecule type" value="Genomic_DNA"/>
</dbReference>
<feature type="compositionally biased region" description="Low complexity" evidence="4">
    <location>
        <begin position="199"/>
        <end position="214"/>
    </location>
</feature>
<evidence type="ECO:0000256" key="4">
    <source>
        <dbReference type="SAM" id="MobiDB-lite"/>
    </source>
</evidence>
<evidence type="ECO:0000256" key="2">
    <source>
        <dbReference type="ARBA" id="ARBA00008018"/>
    </source>
</evidence>
<dbReference type="Proteomes" id="UP001489004">
    <property type="component" value="Unassembled WGS sequence"/>
</dbReference>
<evidence type="ECO:0000256" key="1">
    <source>
        <dbReference type="ARBA" id="ARBA00004123"/>
    </source>
</evidence>
<evidence type="ECO:0000259" key="5">
    <source>
        <dbReference type="Pfam" id="PF01918"/>
    </source>
</evidence>
<comment type="subcellular location">
    <subcellularLocation>
        <location evidence="1">Nucleus</location>
    </subcellularLocation>
</comment>
<dbReference type="GO" id="GO:0005634">
    <property type="term" value="C:nucleus"/>
    <property type="evidence" value="ECO:0007669"/>
    <property type="project" value="UniProtKB-SubCell"/>
</dbReference>
<feature type="region of interest" description="Disordered" evidence="4">
    <location>
        <begin position="278"/>
        <end position="354"/>
    </location>
</feature>
<proteinExistence type="inferred from homology"/>
<dbReference type="PANTHER" id="PTHR13516">
    <property type="entry name" value="RIBONUCLEASE P SUBUNIT P25"/>
    <property type="match status" value="1"/>
</dbReference>
<dbReference type="FunFam" id="3.30.110.20:FF:000003">
    <property type="entry name" value="DNA/RNA-binding protein Alba 1"/>
    <property type="match status" value="1"/>
</dbReference>
<dbReference type="SUPFAM" id="SSF82704">
    <property type="entry name" value="AlbA-like"/>
    <property type="match status" value="1"/>
</dbReference>
<dbReference type="Pfam" id="PF01918">
    <property type="entry name" value="Alba"/>
    <property type="match status" value="1"/>
</dbReference>
<feature type="compositionally biased region" description="Basic residues" evidence="4">
    <location>
        <begin position="180"/>
        <end position="195"/>
    </location>
</feature>
<keyword evidence="7" id="KW-1185">Reference proteome</keyword>
<protein>
    <recommendedName>
        <fullName evidence="5">DNA/RNA-binding protein Alba-like domain-containing protein</fullName>
    </recommendedName>
</protein>
<keyword evidence="3" id="KW-0539">Nucleus</keyword>